<keyword evidence="1" id="KW-0378">Hydrolase</keyword>
<dbReference type="Gene3D" id="3.40.50.1820">
    <property type="entry name" value="alpha/beta hydrolase"/>
    <property type="match status" value="1"/>
</dbReference>
<dbReference type="PANTHER" id="PTHR43798:SF31">
    <property type="entry name" value="AB HYDROLASE SUPERFAMILY PROTEIN YCLE"/>
    <property type="match status" value="1"/>
</dbReference>
<dbReference type="Proteomes" id="UP000092024">
    <property type="component" value="Unassembled WGS sequence"/>
</dbReference>
<feature type="domain" description="AB hydrolase-1" evidence="2">
    <location>
        <begin position="27"/>
        <end position="133"/>
    </location>
</feature>
<dbReference type="GO" id="GO:0004601">
    <property type="term" value="F:peroxidase activity"/>
    <property type="evidence" value="ECO:0007669"/>
    <property type="project" value="UniProtKB-KW"/>
</dbReference>
<dbReference type="InterPro" id="IPR029058">
    <property type="entry name" value="AB_hydrolase_fold"/>
</dbReference>
<comment type="caution">
    <text evidence="3">The sequence shown here is derived from an EMBL/GenBank/DDBJ whole genome shotgun (WGS) entry which is preliminary data.</text>
</comment>
<dbReference type="SUPFAM" id="SSF53474">
    <property type="entry name" value="alpha/beta-Hydrolases"/>
    <property type="match status" value="1"/>
</dbReference>
<name>A0A1A5Y9F8_9BACL</name>
<organism evidence="3 4">
    <name type="scientific">Paenibacillus oryzae</name>
    <dbReference type="NCBI Taxonomy" id="1844972"/>
    <lineage>
        <taxon>Bacteria</taxon>
        <taxon>Bacillati</taxon>
        <taxon>Bacillota</taxon>
        <taxon>Bacilli</taxon>
        <taxon>Bacillales</taxon>
        <taxon>Paenibacillaceae</taxon>
        <taxon>Paenibacillus</taxon>
    </lineage>
</organism>
<evidence type="ECO:0000313" key="3">
    <source>
        <dbReference type="EMBL" id="OBR62208.1"/>
    </source>
</evidence>
<evidence type="ECO:0000256" key="1">
    <source>
        <dbReference type="ARBA" id="ARBA00022801"/>
    </source>
</evidence>
<sequence length="286" mass="31492">MAVEGGRYIAVEPGVELFIQDVGQGEPLVLIPGWTFTTEVFAKQVEFFKQTNRVIVIDPRSQGRSSVTLHGNNYSTHGSDLAKVLDALELGKVTLAAWSFGALTAWEYIRQHGTDRVKSLITIDLSPKPLSLNHETDWVEGPLDDIAGAYLFATQDAEKQREFVKEYVTGVMFQGEVPADELTWLIEQSARTPHYIASNLFAAGMFSDYRAEAKLASESIPTLTIISEHWAETAAAFTKSLTPKTKVEVLGGHLSFWEHPEKFNEIVTRFLGGSKGEAEVAASSEG</sequence>
<reference evidence="3 4" key="1">
    <citation type="submission" date="2016-05" db="EMBL/GenBank/DDBJ databases">
        <title>Paenibacillus oryzae. sp. nov., isolated from the rice root.</title>
        <authorList>
            <person name="Zhang J."/>
            <person name="Zhang X."/>
        </authorList>
    </citation>
    <scope>NUCLEOTIDE SEQUENCE [LARGE SCALE GENOMIC DNA]</scope>
    <source>
        <strain evidence="3 4">1DrF-4</strain>
    </source>
</reference>
<dbReference type="AlphaFoldDB" id="A0A1A5Y9F8"/>
<keyword evidence="3" id="KW-0560">Oxidoreductase</keyword>
<accession>A0A1A5Y9F8</accession>
<dbReference type="InterPro" id="IPR000073">
    <property type="entry name" value="AB_hydrolase_1"/>
</dbReference>
<evidence type="ECO:0000259" key="2">
    <source>
        <dbReference type="Pfam" id="PF00561"/>
    </source>
</evidence>
<dbReference type="STRING" id="1844972.A7K91_00840"/>
<dbReference type="GO" id="GO:0016020">
    <property type="term" value="C:membrane"/>
    <property type="evidence" value="ECO:0007669"/>
    <property type="project" value="TreeGrafter"/>
</dbReference>
<dbReference type="RefSeq" id="WP_068687068.1">
    <property type="nucleotide sequence ID" value="NZ_LYPA01000080.1"/>
</dbReference>
<keyword evidence="3" id="KW-0575">Peroxidase</keyword>
<dbReference type="InterPro" id="IPR050266">
    <property type="entry name" value="AB_hydrolase_sf"/>
</dbReference>
<evidence type="ECO:0000313" key="4">
    <source>
        <dbReference type="Proteomes" id="UP000092024"/>
    </source>
</evidence>
<gene>
    <name evidence="3" type="ORF">A7K91_00840</name>
</gene>
<dbReference type="PANTHER" id="PTHR43798">
    <property type="entry name" value="MONOACYLGLYCEROL LIPASE"/>
    <property type="match status" value="1"/>
</dbReference>
<protein>
    <submittedName>
        <fullName evidence="3">Haloperoxidase</fullName>
    </submittedName>
</protein>
<keyword evidence="4" id="KW-1185">Reference proteome</keyword>
<dbReference type="EMBL" id="LYPA01000080">
    <property type="protein sequence ID" value="OBR62208.1"/>
    <property type="molecule type" value="Genomic_DNA"/>
</dbReference>
<dbReference type="Pfam" id="PF00561">
    <property type="entry name" value="Abhydrolase_1"/>
    <property type="match status" value="1"/>
</dbReference>
<dbReference type="GO" id="GO:0016787">
    <property type="term" value="F:hydrolase activity"/>
    <property type="evidence" value="ECO:0007669"/>
    <property type="project" value="UniProtKB-KW"/>
</dbReference>
<proteinExistence type="predicted"/>
<dbReference type="OrthoDB" id="6191536at2"/>